<sequence length="253" mass="27983">MLVLVVTWVQVSAVLFSIKICHPLPLHLVATDGLSVFTESPSRIQCSASSTVKSTFSTSVRMIDGDSAGDLVHPSWTRSFQVALDAWKLQFPTAHQPKCLDPQLGEKLGALLTQMKKSDPRQETVRHWEINTKYCTNPPVQIPADNPETQTGTGQKEEHGFSGESPREISLDTRVWGKILDSSWIPRGKEKKMILSENDVPDFQLSSVAFPVVRSVPVCLALAFQDATLILAIQMQFREDPPNVNGLTECITS</sequence>
<reference evidence="1" key="1">
    <citation type="submission" date="2022-03" db="EMBL/GenBank/DDBJ databases">
        <title>Genomic analyses of argali, domestic sheep and their hybrids provide insights into chromosomal evolution, heterosis and genetic basis of agronomic traits.</title>
        <authorList>
            <person name="Li M."/>
        </authorList>
    </citation>
    <scope>NUCLEOTIDE SEQUENCE</scope>
    <source>
        <strain evidence="1">F1 hybrid</strain>
    </source>
</reference>
<proteinExistence type="predicted"/>
<evidence type="ECO:0000313" key="1">
    <source>
        <dbReference type="EMBL" id="KAI4588462.1"/>
    </source>
</evidence>
<organism evidence="1 2">
    <name type="scientific">Ovis ammon polii x Ovis aries</name>
    <dbReference type="NCBI Taxonomy" id="2918886"/>
    <lineage>
        <taxon>Eukaryota</taxon>
        <taxon>Metazoa</taxon>
        <taxon>Chordata</taxon>
        <taxon>Craniata</taxon>
        <taxon>Vertebrata</taxon>
        <taxon>Euteleostomi</taxon>
        <taxon>Mammalia</taxon>
        <taxon>Eutheria</taxon>
        <taxon>Laurasiatheria</taxon>
        <taxon>Artiodactyla</taxon>
        <taxon>Ruminantia</taxon>
        <taxon>Pecora</taxon>
        <taxon>Bovidae</taxon>
        <taxon>Caprinae</taxon>
        <taxon>Ovis</taxon>
    </lineage>
</organism>
<gene>
    <name evidence="1" type="ORF">MJG53_002870</name>
</gene>
<dbReference type="Proteomes" id="UP001057279">
    <property type="component" value="Linkage Group LG02"/>
</dbReference>
<comment type="caution">
    <text evidence="1">The sequence shown here is derived from an EMBL/GenBank/DDBJ whole genome shotgun (WGS) entry which is preliminary data.</text>
</comment>
<accession>A0ACB9VFB3</accession>
<protein>
    <submittedName>
        <fullName evidence="1">Uncharacterized protein</fullName>
    </submittedName>
</protein>
<name>A0ACB9VFB3_9CETA</name>
<evidence type="ECO:0000313" key="2">
    <source>
        <dbReference type="Proteomes" id="UP001057279"/>
    </source>
</evidence>
<dbReference type="EMBL" id="CM043027">
    <property type="protein sequence ID" value="KAI4588462.1"/>
    <property type="molecule type" value="Genomic_DNA"/>
</dbReference>
<keyword evidence="2" id="KW-1185">Reference proteome</keyword>